<keyword evidence="3" id="KW-1185">Reference proteome</keyword>
<dbReference type="AlphaFoldDB" id="A0AAE1SBX4"/>
<evidence type="ECO:0000259" key="1">
    <source>
        <dbReference type="Pfam" id="PF24496"/>
    </source>
</evidence>
<dbReference type="Pfam" id="PF24496">
    <property type="entry name" value="DUF7588"/>
    <property type="match status" value="1"/>
</dbReference>
<evidence type="ECO:0000313" key="2">
    <source>
        <dbReference type="EMBL" id="KAK4366632.1"/>
    </source>
</evidence>
<sequence length="265" mass="30854">MEQSLKKRGVNTNKSQLREEKSILTSKEEHENAYWLTYTTWPLISIYKTHVEASSSKTRENDYDEEALIQELERKIKGVDFSRNIPKVHYESTVRPGSPTPSDLQGSLGMIKVEGNFKINSKYLRECWEHPDNTINKNWYVETYTEDQRLAFRKTWIADMKRLRCNIEFFRWFQVTGQLGSEPDSLKTLVNKWYTNTKVVNTVIPPLEKIRIPVEGEVVEAAPFKRGIENPSGSPTNEDVNKLIQQNNYTNQLLHVVSTQIIKTK</sequence>
<dbReference type="EMBL" id="JAVYJV010000007">
    <property type="protein sequence ID" value="KAK4366632.1"/>
    <property type="molecule type" value="Genomic_DNA"/>
</dbReference>
<dbReference type="Proteomes" id="UP001291623">
    <property type="component" value="Unassembled WGS sequence"/>
</dbReference>
<gene>
    <name evidence="2" type="ORF">RND71_014512</name>
</gene>
<proteinExistence type="predicted"/>
<evidence type="ECO:0000313" key="3">
    <source>
        <dbReference type="Proteomes" id="UP001291623"/>
    </source>
</evidence>
<dbReference type="InterPro" id="IPR056010">
    <property type="entry name" value="DUF7588"/>
</dbReference>
<reference evidence="2" key="1">
    <citation type="submission" date="2023-12" db="EMBL/GenBank/DDBJ databases">
        <title>Genome assembly of Anisodus tanguticus.</title>
        <authorList>
            <person name="Wang Y.-J."/>
        </authorList>
    </citation>
    <scope>NUCLEOTIDE SEQUENCE</scope>
    <source>
        <strain evidence="2">KB-2021</strain>
        <tissue evidence="2">Leaf</tissue>
    </source>
</reference>
<accession>A0AAE1SBX4</accession>
<comment type="caution">
    <text evidence="2">The sequence shown here is derived from an EMBL/GenBank/DDBJ whole genome shotgun (WGS) entry which is preliminary data.</text>
</comment>
<name>A0AAE1SBX4_9SOLA</name>
<organism evidence="2 3">
    <name type="scientific">Anisodus tanguticus</name>
    <dbReference type="NCBI Taxonomy" id="243964"/>
    <lineage>
        <taxon>Eukaryota</taxon>
        <taxon>Viridiplantae</taxon>
        <taxon>Streptophyta</taxon>
        <taxon>Embryophyta</taxon>
        <taxon>Tracheophyta</taxon>
        <taxon>Spermatophyta</taxon>
        <taxon>Magnoliopsida</taxon>
        <taxon>eudicotyledons</taxon>
        <taxon>Gunneridae</taxon>
        <taxon>Pentapetalae</taxon>
        <taxon>asterids</taxon>
        <taxon>lamiids</taxon>
        <taxon>Solanales</taxon>
        <taxon>Solanaceae</taxon>
        <taxon>Solanoideae</taxon>
        <taxon>Hyoscyameae</taxon>
        <taxon>Anisodus</taxon>
    </lineage>
</organism>
<protein>
    <recommendedName>
        <fullName evidence="1">DUF7588 domain-containing protein</fullName>
    </recommendedName>
</protein>
<feature type="domain" description="DUF7588" evidence="1">
    <location>
        <begin position="122"/>
        <end position="176"/>
    </location>
</feature>